<accession>A0A7M5XLI9</accession>
<name>A0A7M5XLI9_9CNID</name>
<dbReference type="Gene3D" id="3.40.50.150">
    <property type="entry name" value="Vaccinia Virus protein VP39"/>
    <property type="match status" value="1"/>
</dbReference>
<protein>
    <recommendedName>
        <fullName evidence="3">Methyltransferase type 11 domain-containing protein</fullName>
    </recommendedName>
</protein>
<dbReference type="SUPFAM" id="SSF53335">
    <property type="entry name" value="S-adenosyl-L-methionine-dependent methyltransferases"/>
    <property type="match status" value="1"/>
</dbReference>
<dbReference type="EnsemblMetazoa" id="CLYHEMT025140.1">
    <property type="protein sequence ID" value="CLYHEMP025140.1"/>
    <property type="gene ID" value="CLYHEMG025140"/>
</dbReference>
<sequence>MQDRLLYTDFNHLYLPFWKMNKDLFKDAFLQRKKSQLFYSTRQTKVKETLEAGSLLKSNKGLNILSIGAGDGTLDQCIIKGNQLKVDLYHAIDPVLSKFYSHFVEKVKSWDIPYVVEQKAFSEDYDLPPKNEITVNQLNGLIQPFCDYFGNDDNSGQNIFDLVIMSSMLYHVDHPGLAVKKARSLLKPGGVIIIFIQTLEINSEVYSYMVETSPPEFKEATHNYAMCDQDVMKELDDMKIPYTHDVYDDVGHCHDVTEYLASNGQSPAMMFRMCLEFQAQKKFDDWSEEQKMGVYEIVKRRAFQNGEGKDVAPDYLATIVVKAEDER</sequence>
<reference evidence="1" key="1">
    <citation type="submission" date="2021-01" db="UniProtKB">
        <authorList>
            <consortium name="EnsemblMetazoa"/>
        </authorList>
    </citation>
    <scope>IDENTIFICATION</scope>
</reference>
<dbReference type="Proteomes" id="UP000594262">
    <property type="component" value="Unplaced"/>
</dbReference>
<evidence type="ECO:0000313" key="2">
    <source>
        <dbReference type="Proteomes" id="UP000594262"/>
    </source>
</evidence>
<dbReference type="AlphaFoldDB" id="A0A7M5XLI9"/>
<organism evidence="1 2">
    <name type="scientific">Clytia hemisphaerica</name>
    <dbReference type="NCBI Taxonomy" id="252671"/>
    <lineage>
        <taxon>Eukaryota</taxon>
        <taxon>Metazoa</taxon>
        <taxon>Cnidaria</taxon>
        <taxon>Hydrozoa</taxon>
        <taxon>Hydroidolina</taxon>
        <taxon>Leptothecata</taxon>
        <taxon>Obeliida</taxon>
        <taxon>Clytiidae</taxon>
        <taxon>Clytia</taxon>
    </lineage>
</organism>
<evidence type="ECO:0008006" key="3">
    <source>
        <dbReference type="Google" id="ProtNLM"/>
    </source>
</evidence>
<keyword evidence="2" id="KW-1185">Reference proteome</keyword>
<dbReference type="OrthoDB" id="329835at2759"/>
<evidence type="ECO:0000313" key="1">
    <source>
        <dbReference type="EnsemblMetazoa" id="CLYHEMP025140.1"/>
    </source>
</evidence>
<proteinExistence type="predicted"/>
<dbReference type="InterPro" id="IPR029063">
    <property type="entry name" value="SAM-dependent_MTases_sf"/>
</dbReference>
<dbReference type="Pfam" id="PF13489">
    <property type="entry name" value="Methyltransf_23"/>
    <property type="match status" value="1"/>
</dbReference>